<keyword evidence="2" id="KW-1185">Reference proteome</keyword>
<reference evidence="1" key="1">
    <citation type="journal article" date="2023" name="G3 (Bethesda)">
        <title>A reference genome for the long-term kleptoplast-retaining sea slug Elysia crispata morphotype clarki.</title>
        <authorList>
            <person name="Eastman K.E."/>
            <person name="Pendleton A.L."/>
            <person name="Shaikh M.A."/>
            <person name="Suttiyut T."/>
            <person name="Ogas R."/>
            <person name="Tomko P."/>
            <person name="Gavelis G."/>
            <person name="Widhalm J.R."/>
            <person name="Wisecaver J.H."/>
        </authorList>
    </citation>
    <scope>NUCLEOTIDE SEQUENCE</scope>
    <source>
        <strain evidence="1">ECLA1</strain>
    </source>
</reference>
<comment type="caution">
    <text evidence="1">The sequence shown here is derived from an EMBL/GenBank/DDBJ whole genome shotgun (WGS) entry which is preliminary data.</text>
</comment>
<protein>
    <submittedName>
        <fullName evidence="1">Uncharacterized protein</fullName>
    </submittedName>
</protein>
<dbReference type="AlphaFoldDB" id="A0AAE1CMV5"/>
<dbReference type="EMBL" id="JAWDGP010007571">
    <property type="protein sequence ID" value="KAK3713120.1"/>
    <property type="molecule type" value="Genomic_DNA"/>
</dbReference>
<name>A0AAE1CMV5_9GAST</name>
<proteinExistence type="predicted"/>
<accession>A0AAE1CMV5</accession>
<evidence type="ECO:0000313" key="2">
    <source>
        <dbReference type="Proteomes" id="UP001283361"/>
    </source>
</evidence>
<gene>
    <name evidence="1" type="ORF">RRG08_036732</name>
</gene>
<evidence type="ECO:0000313" key="1">
    <source>
        <dbReference type="EMBL" id="KAK3713120.1"/>
    </source>
</evidence>
<dbReference type="Proteomes" id="UP001283361">
    <property type="component" value="Unassembled WGS sequence"/>
</dbReference>
<sequence>MVLTNESEYTSISKFRPRPFEAEWQTQNGLSRMRNATDRPLNTVQPLRQIGWHSTLSHLFPGAIAY</sequence>
<organism evidence="1 2">
    <name type="scientific">Elysia crispata</name>
    <name type="common">lettuce slug</name>
    <dbReference type="NCBI Taxonomy" id="231223"/>
    <lineage>
        <taxon>Eukaryota</taxon>
        <taxon>Metazoa</taxon>
        <taxon>Spiralia</taxon>
        <taxon>Lophotrochozoa</taxon>
        <taxon>Mollusca</taxon>
        <taxon>Gastropoda</taxon>
        <taxon>Heterobranchia</taxon>
        <taxon>Euthyneura</taxon>
        <taxon>Panpulmonata</taxon>
        <taxon>Sacoglossa</taxon>
        <taxon>Placobranchoidea</taxon>
        <taxon>Plakobranchidae</taxon>
        <taxon>Elysia</taxon>
    </lineage>
</organism>